<evidence type="ECO:0000313" key="3">
    <source>
        <dbReference type="Proteomes" id="UP001497516"/>
    </source>
</evidence>
<name>A0AAV2F7Y0_9ROSI</name>
<protein>
    <submittedName>
        <fullName evidence="2">Uncharacterized protein</fullName>
    </submittedName>
</protein>
<dbReference type="EMBL" id="OZ034819">
    <property type="protein sequence ID" value="CAL1393790.1"/>
    <property type="molecule type" value="Genomic_DNA"/>
</dbReference>
<dbReference type="AlphaFoldDB" id="A0AAV2F7Y0"/>
<gene>
    <name evidence="2" type="ORF">LTRI10_LOCUS34340</name>
</gene>
<dbReference type="Proteomes" id="UP001497516">
    <property type="component" value="Chromosome 6"/>
</dbReference>
<reference evidence="2 3" key="1">
    <citation type="submission" date="2024-04" db="EMBL/GenBank/DDBJ databases">
        <authorList>
            <person name="Fracassetti M."/>
        </authorList>
    </citation>
    <scope>NUCLEOTIDE SEQUENCE [LARGE SCALE GENOMIC DNA]</scope>
</reference>
<evidence type="ECO:0000256" key="1">
    <source>
        <dbReference type="SAM" id="MobiDB-lite"/>
    </source>
</evidence>
<evidence type="ECO:0000313" key="2">
    <source>
        <dbReference type="EMBL" id="CAL1393790.1"/>
    </source>
</evidence>
<keyword evidence="3" id="KW-1185">Reference proteome</keyword>
<proteinExistence type="predicted"/>
<sequence length="115" mass="12684">MLEGLKGKKLVLALKGETGPDPDPPRRPEGPAQGSKTNLDGTFGFIQMGQNFLTQTLLTRPLCVSPVGFFRHSLMNPDAATPAAIPMQRFGFRGMTLRRFSQLPTQRRRYHGGDS</sequence>
<feature type="region of interest" description="Disordered" evidence="1">
    <location>
        <begin position="12"/>
        <end position="40"/>
    </location>
</feature>
<accession>A0AAV2F7Y0</accession>
<organism evidence="2 3">
    <name type="scientific">Linum trigynum</name>
    <dbReference type="NCBI Taxonomy" id="586398"/>
    <lineage>
        <taxon>Eukaryota</taxon>
        <taxon>Viridiplantae</taxon>
        <taxon>Streptophyta</taxon>
        <taxon>Embryophyta</taxon>
        <taxon>Tracheophyta</taxon>
        <taxon>Spermatophyta</taxon>
        <taxon>Magnoliopsida</taxon>
        <taxon>eudicotyledons</taxon>
        <taxon>Gunneridae</taxon>
        <taxon>Pentapetalae</taxon>
        <taxon>rosids</taxon>
        <taxon>fabids</taxon>
        <taxon>Malpighiales</taxon>
        <taxon>Linaceae</taxon>
        <taxon>Linum</taxon>
    </lineage>
</organism>